<name>A0A9D4KX83_DREPO</name>
<dbReference type="Gene3D" id="1.10.10.60">
    <property type="entry name" value="Homeodomain-like"/>
    <property type="match status" value="1"/>
</dbReference>
<dbReference type="Proteomes" id="UP000828390">
    <property type="component" value="Unassembled WGS sequence"/>
</dbReference>
<accession>A0A9D4KX83</accession>
<organism evidence="1 2">
    <name type="scientific">Dreissena polymorpha</name>
    <name type="common">Zebra mussel</name>
    <name type="synonym">Mytilus polymorpha</name>
    <dbReference type="NCBI Taxonomy" id="45954"/>
    <lineage>
        <taxon>Eukaryota</taxon>
        <taxon>Metazoa</taxon>
        <taxon>Spiralia</taxon>
        <taxon>Lophotrochozoa</taxon>
        <taxon>Mollusca</taxon>
        <taxon>Bivalvia</taxon>
        <taxon>Autobranchia</taxon>
        <taxon>Heteroconchia</taxon>
        <taxon>Euheterodonta</taxon>
        <taxon>Imparidentia</taxon>
        <taxon>Neoheterodontei</taxon>
        <taxon>Myida</taxon>
        <taxon>Dreissenoidea</taxon>
        <taxon>Dreissenidae</taxon>
        <taxon>Dreissena</taxon>
    </lineage>
</organism>
<sequence>MSRAIRARKYTPETIADTSKLVQNCSIPLNTASKVYGIPKSTLKDFVLSFLRDEVQDQDLLTDPSRLYNADETGFPLCPKGGKVLSMKGAKHVYNYTSNNKSQMTVLACVSAVRHYIKPLIVYLCELFRKNV</sequence>
<reference evidence="1" key="1">
    <citation type="journal article" date="2019" name="bioRxiv">
        <title>The Genome of the Zebra Mussel, Dreissena polymorpha: A Resource for Invasive Species Research.</title>
        <authorList>
            <person name="McCartney M.A."/>
            <person name="Auch B."/>
            <person name="Kono T."/>
            <person name="Mallez S."/>
            <person name="Zhang Y."/>
            <person name="Obille A."/>
            <person name="Becker A."/>
            <person name="Abrahante J.E."/>
            <person name="Garbe J."/>
            <person name="Badalamenti J.P."/>
            <person name="Herman A."/>
            <person name="Mangelson H."/>
            <person name="Liachko I."/>
            <person name="Sullivan S."/>
            <person name="Sone E.D."/>
            <person name="Koren S."/>
            <person name="Silverstein K.A.T."/>
            <person name="Beckman K.B."/>
            <person name="Gohl D.M."/>
        </authorList>
    </citation>
    <scope>NUCLEOTIDE SEQUENCE</scope>
    <source>
        <strain evidence="1">Duluth1</strain>
        <tissue evidence="1">Whole animal</tissue>
    </source>
</reference>
<gene>
    <name evidence="1" type="ORF">DPMN_090169</name>
</gene>
<proteinExistence type="predicted"/>
<comment type="caution">
    <text evidence="1">The sequence shown here is derived from an EMBL/GenBank/DDBJ whole genome shotgun (WGS) entry which is preliminary data.</text>
</comment>
<dbReference type="EMBL" id="JAIWYP010000003">
    <property type="protein sequence ID" value="KAH3847837.1"/>
    <property type="molecule type" value="Genomic_DNA"/>
</dbReference>
<dbReference type="SUPFAM" id="SSF46689">
    <property type="entry name" value="Homeodomain-like"/>
    <property type="match status" value="1"/>
</dbReference>
<dbReference type="InterPro" id="IPR009057">
    <property type="entry name" value="Homeodomain-like_sf"/>
</dbReference>
<evidence type="ECO:0000313" key="2">
    <source>
        <dbReference type="Proteomes" id="UP000828390"/>
    </source>
</evidence>
<reference evidence="1" key="2">
    <citation type="submission" date="2020-11" db="EMBL/GenBank/DDBJ databases">
        <authorList>
            <person name="McCartney M.A."/>
            <person name="Auch B."/>
            <person name="Kono T."/>
            <person name="Mallez S."/>
            <person name="Becker A."/>
            <person name="Gohl D.M."/>
            <person name="Silverstein K.A.T."/>
            <person name="Koren S."/>
            <person name="Bechman K.B."/>
            <person name="Herman A."/>
            <person name="Abrahante J.E."/>
            <person name="Garbe J."/>
        </authorList>
    </citation>
    <scope>NUCLEOTIDE SEQUENCE</scope>
    <source>
        <strain evidence="1">Duluth1</strain>
        <tissue evidence="1">Whole animal</tissue>
    </source>
</reference>
<dbReference type="AlphaFoldDB" id="A0A9D4KX83"/>
<evidence type="ECO:0000313" key="1">
    <source>
        <dbReference type="EMBL" id="KAH3847837.1"/>
    </source>
</evidence>
<protein>
    <submittedName>
        <fullName evidence="1">Uncharacterized protein</fullName>
    </submittedName>
</protein>
<keyword evidence="2" id="KW-1185">Reference proteome</keyword>